<dbReference type="Pfam" id="PF02120">
    <property type="entry name" value="Flg_hook"/>
    <property type="match status" value="1"/>
</dbReference>
<dbReference type="Gene3D" id="3.30.750.140">
    <property type="match status" value="1"/>
</dbReference>
<dbReference type="CDD" id="cd17470">
    <property type="entry name" value="T3SS_Flik_C"/>
    <property type="match status" value="1"/>
</dbReference>
<organism evidence="3">
    <name type="scientific">Geobacter metallireducens</name>
    <dbReference type="NCBI Taxonomy" id="28232"/>
    <lineage>
        <taxon>Bacteria</taxon>
        <taxon>Pseudomonadati</taxon>
        <taxon>Thermodesulfobacteriota</taxon>
        <taxon>Desulfuromonadia</taxon>
        <taxon>Geobacterales</taxon>
        <taxon>Geobacteraceae</taxon>
        <taxon>Geobacter</taxon>
    </lineage>
</organism>
<keyword evidence="3" id="KW-0966">Cell projection</keyword>
<feature type="region of interest" description="Disordered" evidence="1">
    <location>
        <begin position="112"/>
        <end position="366"/>
    </location>
</feature>
<feature type="compositionally biased region" description="Low complexity" evidence="1">
    <location>
        <begin position="176"/>
        <end position="187"/>
    </location>
</feature>
<reference evidence="3" key="1">
    <citation type="journal article" date="2020" name="mSystems">
        <title>Genome- and Community-Level Interaction Insights into Carbon Utilization and Element Cycling Functions of Hydrothermarchaeota in Hydrothermal Sediment.</title>
        <authorList>
            <person name="Zhou Z."/>
            <person name="Liu Y."/>
            <person name="Xu W."/>
            <person name="Pan J."/>
            <person name="Luo Z.H."/>
            <person name="Li M."/>
        </authorList>
    </citation>
    <scope>NUCLEOTIDE SEQUENCE [LARGE SCALE GENOMIC DNA]</scope>
    <source>
        <strain evidence="3">SpSt-349</strain>
    </source>
</reference>
<evidence type="ECO:0000259" key="2">
    <source>
        <dbReference type="Pfam" id="PF02120"/>
    </source>
</evidence>
<dbReference type="PANTHER" id="PTHR37533:SF2">
    <property type="entry name" value="FLAGELLAR HOOK-LENGTH CONTROL PROTEIN"/>
    <property type="match status" value="1"/>
</dbReference>
<protein>
    <submittedName>
        <fullName evidence="3">Flagellar hook-length control protein FliK</fullName>
    </submittedName>
</protein>
<keyword evidence="3" id="KW-0969">Cilium</keyword>
<dbReference type="InterPro" id="IPR038610">
    <property type="entry name" value="FliK-like_C_sf"/>
</dbReference>
<dbReference type="EMBL" id="DSOV01000007">
    <property type="protein sequence ID" value="HEN41167.1"/>
    <property type="molecule type" value="Genomic_DNA"/>
</dbReference>
<evidence type="ECO:0000313" key="3">
    <source>
        <dbReference type="EMBL" id="HEN41167.1"/>
    </source>
</evidence>
<dbReference type="PANTHER" id="PTHR37533">
    <property type="entry name" value="FLAGELLAR HOOK-LENGTH CONTROL PROTEIN"/>
    <property type="match status" value="1"/>
</dbReference>
<feature type="region of interest" description="Disordered" evidence="1">
    <location>
        <begin position="467"/>
        <end position="493"/>
    </location>
</feature>
<gene>
    <name evidence="3" type="ORF">ENQ87_02140</name>
</gene>
<feature type="domain" description="Flagellar hook-length control protein-like C-terminal" evidence="2">
    <location>
        <begin position="377"/>
        <end position="457"/>
    </location>
</feature>
<feature type="compositionally biased region" description="Basic and acidic residues" evidence="1">
    <location>
        <begin position="323"/>
        <end position="332"/>
    </location>
</feature>
<accession>A0A831UAX0</accession>
<name>A0A831UAX0_GEOME</name>
<dbReference type="InterPro" id="IPR052563">
    <property type="entry name" value="FliK"/>
</dbReference>
<feature type="compositionally biased region" description="Low complexity" evidence="1">
    <location>
        <begin position="272"/>
        <end position="297"/>
    </location>
</feature>
<feature type="compositionally biased region" description="Basic and acidic residues" evidence="1">
    <location>
        <begin position="357"/>
        <end position="366"/>
    </location>
</feature>
<comment type="caution">
    <text evidence="3">The sequence shown here is derived from an EMBL/GenBank/DDBJ whole genome shotgun (WGS) entry which is preliminary data.</text>
</comment>
<evidence type="ECO:0000256" key="1">
    <source>
        <dbReference type="SAM" id="MobiDB-lite"/>
    </source>
</evidence>
<proteinExistence type="predicted"/>
<dbReference type="InterPro" id="IPR021136">
    <property type="entry name" value="Flagellar_hook_control-like_C"/>
</dbReference>
<feature type="compositionally biased region" description="Low complexity" evidence="1">
    <location>
        <begin position="112"/>
        <end position="148"/>
    </location>
</feature>
<sequence length="509" mass="52510">MSMEIMQMLQVIPQAIPTAGTPPEVPAGSAAAPDLFASLMAGLLVQPPATTESAEPPSLPAETAAPNDQQASDDIAAAETALMSLASLVAPRTIVPQPAPVPEITVPTGTAAEASAATAAPQVTAASEPTTVTASAPAPAMTAAMAPVTPSPELPSQPPRAEAVIPQPQLPRETIQAKPPTAEAAPAAPAPQASPAPQAALRPDPASTPVEVLSVILEPTKTAEVTPVKPQASTSLPETAPAPALEVAATEKPAPRTMGPAAAYPDRIPVIPRGEPSPAAAEPAPEPEAAGRAETAPLAGLKPQEVEVVVKGGAEEEQPFGEQGKEGSKTADTKAPAAPVQTDAAKPFEPTLATAVKPEHQPSRGLRDSIMAQVKEGIANREPAGNGEISIRLAPAELGELRINVRVVDQQVKVEVLAANSQVREILLNNLDSLKENFSRQNLTMTGFDVATGTGQGYEQLFRQGREAGHQGGFRTPHRRGTAEDEAPATPAADYYYTDRRDSILDVRL</sequence>
<keyword evidence="3" id="KW-0282">Flagellum</keyword>
<dbReference type="AlphaFoldDB" id="A0A831UAX0"/>
<feature type="compositionally biased region" description="Pro residues" evidence="1">
    <location>
        <begin position="149"/>
        <end position="158"/>
    </location>
</feature>
<feature type="region of interest" description="Disordered" evidence="1">
    <location>
        <begin position="49"/>
        <end position="71"/>
    </location>
</feature>